<dbReference type="GeneID" id="37229729"/>
<dbReference type="RefSeq" id="XP_025580326.1">
    <property type="nucleotide sequence ID" value="XM_025724864.1"/>
</dbReference>
<sequence>MVQKQMGSQSISSLLGFFLVVPPAAAPVLFASSPCPFQSFRGELVIQRVIEQVYTVLVNLIEVVDQGLVPHMASIHWFIFSASPSGSHPSLAAIDYDQPLDLRQDDV</sequence>
<organism evidence="2 3">
    <name type="scientific">Aspergillus ibericus CBS 121593</name>
    <dbReference type="NCBI Taxonomy" id="1448316"/>
    <lineage>
        <taxon>Eukaryota</taxon>
        <taxon>Fungi</taxon>
        <taxon>Dikarya</taxon>
        <taxon>Ascomycota</taxon>
        <taxon>Pezizomycotina</taxon>
        <taxon>Eurotiomycetes</taxon>
        <taxon>Eurotiomycetidae</taxon>
        <taxon>Eurotiales</taxon>
        <taxon>Aspergillaceae</taxon>
        <taxon>Aspergillus</taxon>
        <taxon>Aspergillus subgen. Circumdati</taxon>
    </lineage>
</organism>
<name>A0A395HEQ6_9EURO</name>
<reference evidence="2 3" key="1">
    <citation type="submission" date="2018-02" db="EMBL/GenBank/DDBJ databases">
        <title>The genomes of Aspergillus section Nigri reveals drivers in fungal speciation.</title>
        <authorList>
            <consortium name="DOE Joint Genome Institute"/>
            <person name="Vesth T.C."/>
            <person name="Nybo J."/>
            <person name="Theobald S."/>
            <person name="Brandl J."/>
            <person name="Frisvad J.C."/>
            <person name="Nielsen K.F."/>
            <person name="Lyhne E.K."/>
            <person name="Kogle M.E."/>
            <person name="Kuo A."/>
            <person name="Riley R."/>
            <person name="Clum A."/>
            <person name="Nolan M."/>
            <person name="Lipzen A."/>
            <person name="Salamov A."/>
            <person name="Henrissat B."/>
            <person name="Wiebenga A."/>
            <person name="De vries R.P."/>
            <person name="Grigoriev I.V."/>
            <person name="Mortensen U.H."/>
            <person name="Andersen M.R."/>
            <person name="Baker S.E."/>
        </authorList>
    </citation>
    <scope>NUCLEOTIDE SEQUENCE [LARGE SCALE GENOMIC DNA]</scope>
    <source>
        <strain evidence="2 3">CBS 121593</strain>
    </source>
</reference>
<protein>
    <submittedName>
        <fullName evidence="2">Uncharacterized protein</fullName>
    </submittedName>
</protein>
<keyword evidence="3" id="KW-1185">Reference proteome</keyword>
<feature type="chain" id="PRO_5017359555" evidence="1">
    <location>
        <begin position="27"/>
        <end position="107"/>
    </location>
</feature>
<dbReference type="Proteomes" id="UP000249402">
    <property type="component" value="Unassembled WGS sequence"/>
</dbReference>
<dbReference type="AlphaFoldDB" id="A0A395HEQ6"/>
<gene>
    <name evidence="2" type="ORF">BO80DRAFT_86437</name>
</gene>
<dbReference type="EMBL" id="KZ824420">
    <property type="protein sequence ID" value="RAL05999.1"/>
    <property type="molecule type" value="Genomic_DNA"/>
</dbReference>
<evidence type="ECO:0000313" key="3">
    <source>
        <dbReference type="Proteomes" id="UP000249402"/>
    </source>
</evidence>
<keyword evidence="1" id="KW-0732">Signal</keyword>
<dbReference type="VEuPathDB" id="FungiDB:BO80DRAFT_86437"/>
<proteinExistence type="predicted"/>
<evidence type="ECO:0000256" key="1">
    <source>
        <dbReference type="SAM" id="SignalP"/>
    </source>
</evidence>
<accession>A0A395HEQ6</accession>
<evidence type="ECO:0000313" key="2">
    <source>
        <dbReference type="EMBL" id="RAL05999.1"/>
    </source>
</evidence>
<feature type="signal peptide" evidence="1">
    <location>
        <begin position="1"/>
        <end position="26"/>
    </location>
</feature>